<proteinExistence type="predicted"/>
<dbReference type="EMBL" id="JBHSMQ010000016">
    <property type="protein sequence ID" value="MFC5458121.1"/>
    <property type="molecule type" value="Genomic_DNA"/>
</dbReference>
<keyword evidence="4" id="KW-1185">Reference proteome</keyword>
<feature type="signal peptide" evidence="1">
    <location>
        <begin position="1"/>
        <end position="23"/>
    </location>
</feature>
<dbReference type="CDD" id="cd22784">
    <property type="entry name" value="DPBB_MltA_YuiC-like"/>
    <property type="match status" value="1"/>
</dbReference>
<organism evidence="3 4">
    <name type="scientific">Prosthecobacter fluviatilis</name>
    <dbReference type="NCBI Taxonomy" id="445931"/>
    <lineage>
        <taxon>Bacteria</taxon>
        <taxon>Pseudomonadati</taxon>
        <taxon>Verrucomicrobiota</taxon>
        <taxon>Verrucomicrobiia</taxon>
        <taxon>Verrucomicrobiales</taxon>
        <taxon>Verrucomicrobiaceae</taxon>
        <taxon>Prosthecobacter</taxon>
    </lineage>
</organism>
<evidence type="ECO:0000313" key="3">
    <source>
        <dbReference type="EMBL" id="MFC5458121.1"/>
    </source>
</evidence>
<dbReference type="Proteomes" id="UP001596052">
    <property type="component" value="Unassembled WGS sequence"/>
</dbReference>
<evidence type="ECO:0000313" key="4">
    <source>
        <dbReference type="Proteomes" id="UP001596052"/>
    </source>
</evidence>
<feature type="domain" description="3D" evidence="2">
    <location>
        <begin position="126"/>
        <end position="189"/>
    </location>
</feature>
<protein>
    <submittedName>
        <fullName evidence="3">3D domain-containing protein</fullName>
    </submittedName>
</protein>
<evidence type="ECO:0000259" key="2">
    <source>
        <dbReference type="Pfam" id="PF06725"/>
    </source>
</evidence>
<dbReference type="InterPro" id="IPR010611">
    <property type="entry name" value="3D_dom"/>
</dbReference>
<gene>
    <name evidence="3" type="ORF">ACFQDI_24840</name>
</gene>
<dbReference type="RefSeq" id="WP_377172137.1">
    <property type="nucleotide sequence ID" value="NZ_JBHSMQ010000016.1"/>
</dbReference>
<accession>A0ABW0KZT4</accession>
<name>A0ABW0KZT4_9BACT</name>
<reference evidence="4" key="1">
    <citation type="journal article" date="2019" name="Int. J. Syst. Evol. Microbiol.">
        <title>The Global Catalogue of Microorganisms (GCM) 10K type strain sequencing project: providing services to taxonomists for standard genome sequencing and annotation.</title>
        <authorList>
            <consortium name="The Broad Institute Genomics Platform"/>
            <consortium name="The Broad Institute Genome Sequencing Center for Infectious Disease"/>
            <person name="Wu L."/>
            <person name="Ma J."/>
        </authorList>
    </citation>
    <scope>NUCLEOTIDE SEQUENCE [LARGE SCALE GENOMIC DNA]</scope>
    <source>
        <strain evidence="4">CGMCC 4.1469</strain>
    </source>
</reference>
<comment type="caution">
    <text evidence="3">The sequence shown here is derived from an EMBL/GenBank/DDBJ whole genome shotgun (WGS) entry which is preliminary data.</text>
</comment>
<feature type="chain" id="PRO_5045102838" evidence="1">
    <location>
        <begin position="24"/>
        <end position="237"/>
    </location>
</feature>
<keyword evidence="1" id="KW-0732">Signal</keyword>
<dbReference type="Pfam" id="PF06725">
    <property type="entry name" value="3D"/>
    <property type="match status" value="1"/>
</dbReference>
<sequence>MYNSRLITSGLCGVILASFNACALPKQSLISAWKEMRHKTSAPLQTGVKYEVRKALANNAPFRPGAIKRYTFVIDDPKPPLMLSSNLYRNSQMRVRTTAYTHNESDHLIYGVKNAIGTNLRFGNVRSAAADWSRFPVGTLFRIAGQPGITYVVDDYGSALVGTGTIDLYKPSRSMMDNWGVRHVDIEVIQWGSYEKSMELMRDRTKWRHVRAMMEGIEARLRTAALPQARTPFTASL</sequence>
<evidence type="ECO:0000256" key="1">
    <source>
        <dbReference type="SAM" id="SignalP"/>
    </source>
</evidence>